<evidence type="ECO:0000313" key="4">
    <source>
        <dbReference type="Proteomes" id="UP000028501"/>
    </source>
</evidence>
<dbReference type="HOGENOM" id="CLU_045946_0_0_2"/>
<dbReference type="Pfam" id="PF09455">
    <property type="entry name" value="Csx1_HEPN"/>
    <property type="match status" value="1"/>
</dbReference>
<gene>
    <name evidence="3" type="ORF">AFULGI_00006340</name>
</gene>
<dbReference type="InterPro" id="IPR053857">
    <property type="entry name" value="Csx1_CARF"/>
</dbReference>
<reference evidence="3 4" key="1">
    <citation type="submission" date="2013-07" db="EMBL/GenBank/DDBJ databases">
        <title>Genome of Archaeoglobus fulgidus.</title>
        <authorList>
            <person name="Fiebig A."/>
            <person name="Birkeland N.-K."/>
        </authorList>
    </citation>
    <scope>NUCLEOTIDE SEQUENCE [LARGE SCALE GENOMIC DNA]</scope>
    <source>
        <strain evidence="3 4">DSM 8774</strain>
    </source>
</reference>
<dbReference type="RefSeq" id="WP_048095171.1">
    <property type="nucleotide sequence ID" value="NZ_CP006577.1"/>
</dbReference>
<dbReference type="EMBL" id="CP006577">
    <property type="protein sequence ID" value="AIG97435.1"/>
    <property type="molecule type" value="Genomic_DNA"/>
</dbReference>
<name>A0A075WAL5_ARCFL</name>
<dbReference type="Gene3D" id="1.10.3740.10">
    <property type="entry name" value="SSO1389-like domains"/>
    <property type="match status" value="1"/>
</dbReference>
<sequence length="426" mass="48787">MIIIRVGIFQVLGNFEYENVRYIIEDKAYSHSFSAIAIKEWLLDSGIKADVFMLIPESLAESIGEDPAHLIENREEFEKAAKEKTGVDAEFRIIPSVGKYNRLEFAGSAENTAIDIFRVACNEELDVVIGDVSTGLNIYSVILVEALRRYATYKKLEDLLQQSRDFEMKLAFIPPILRKRKEAEIEEVNVEMQNVNVKAIFDTPETNVSRLCTRGTDNREINTNFGGKLKILKDIVGNVKIAVNAVKMNTPLAFYHKEVINFDYDVEGAERTLWDVIDFALKPRFDGSNKIWRLLLHGNNVFNTFFSIAMAKSFQEFVKTLPEVAEAEELIRVFSDLYEKVGVEANVRFLQRDIDGLRENVPDGFRGCYAECFDGSGGSKDEKRNFFAHSGFLREITIVERQGDKIFVRWDENSLKKVRNWLKDPK</sequence>
<accession>A0A075WAL5</accession>
<dbReference type="KEGG" id="afg:AFULGI_00006340"/>
<dbReference type="InterPro" id="IPR019016">
    <property type="entry name" value="Csx1-like_HEPN"/>
</dbReference>
<feature type="domain" description="CRISPR system endoribonuclease Csx1 CARF" evidence="2">
    <location>
        <begin position="16"/>
        <end position="154"/>
    </location>
</feature>
<evidence type="ECO:0000259" key="1">
    <source>
        <dbReference type="Pfam" id="PF09455"/>
    </source>
</evidence>
<evidence type="ECO:0000313" key="3">
    <source>
        <dbReference type="EMBL" id="AIG97435.1"/>
    </source>
</evidence>
<dbReference type="AlphaFoldDB" id="A0A075WAL5"/>
<organism evidence="3 4">
    <name type="scientific">Archaeoglobus fulgidus DSM 8774</name>
    <dbReference type="NCBI Taxonomy" id="1344584"/>
    <lineage>
        <taxon>Archaea</taxon>
        <taxon>Methanobacteriati</taxon>
        <taxon>Methanobacteriota</taxon>
        <taxon>Archaeoglobi</taxon>
        <taxon>Archaeoglobales</taxon>
        <taxon>Archaeoglobaceae</taxon>
        <taxon>Archaeoglobus</taxon>
    </lineage>
</organism>
<dbReference type="Gene3D" id="3.40.50.10640">
    <property type="entry name" value="SSO1389-like"/>
    <property type="match status" value="1"/>
</dbReference>
<dbReference type="Proteomes" id="UP000028501">
    <property type="component" value="Chromosome"/>
</dbReference>
<dbReference type="Pfam" id="PF22230">
    <property type="entry name" value="Csx1_CARF"/>
    <property type="match status" value="1"/>
</dbReference>
<feature type="domain" description="CRISPR system endoribonuclease Csx1-like HEPN" evidence="1">
    <location>
        <begin position="345"/>
        <end position="410"/>
    </location>
</feature>
<dbReference type="InterPro" id="IPR027419">
    <property type="entry name" value="CRISPR-assoc_Csx1_C"/>
</dbReference>
<protein>
    <submittedName>
        <fullName evidence="3">Uncharacterized protein predicted to be involved in DNA repair</fullName>
    </submittedName>
</protein>
<proteinExistence type="predicted"/>
<dbReference type="GeneID" id="24794160"/>
<evidence type="ECO:0000259" key="2">
    <source>
        <dbReference type="Pfam" id="PF22230"/>
    </source>
</evidence>
<dbReference type="SUPFAM" id="SSF160980">
    <property type="entry name" value="SSO1389-like"/>
    <property type="match status" value="1"/>
</dbReference>